<sequence>MCMLQKKEKLTHQQFLCRISMWEILAIIYFWSEDDQQRKTARKLSIPANFVSRVYRKLEDVCSEDIASYPFYPFGGPNIIVHCDESKFSHKSKYNCGRRSRNNSWVIGVITTEQKETLRTYSQFLKSVNDQEAYYIPMTILFTPTFSSCSSSSNRPILAHFYNPFLAPAHTASHPIFALCYLMGSPDFLSCDRIVNHSLNFVDPVTGVHTQNIESMWAKLKLPVKMRMGISRDDLQSYLDDRMWREWKGEQHIFDNFITSLSLQYTNVPVQKVVVPKNAKQVLVETPTLTHRISPIVYKFQ</sequence>
<dbReference type="InterPro" id="IPR053164">
    <property type="entry name" value="IS1016-like_transposase"/>
</dbReference>
<dbReference type="PANTHER" id="PTHR47163">
    <property type="entry name" value="DDE_TNP_IS1595 DOMAIN-CONTAINING PROTEIN"/>
    <property type="match status" value="1"/>
</dbReference>
<proteinExistence type="predicted"/>
<dbReference type="Proteomes" id="UP000887567">
    <property type="component" value="Unplaced"/>
</dbReference>
<keyword evidence="3" id="KW-1185">Reference proteome</keyword>
<dbReference type="RefSeq" id="XP_028514200.1">
    <property type="nucleotide sequence ID" value="XM_028658399.1"/>
</dbReference>
<dbReference type="PANTHER" id="PTHR47163:SF2">
    <property type="entry name" value="SI:DKEY-17M8.2"/>
    <property type="match status" value="1"/>
</dbReference>
<dbReference type="EnsemblMetazoa" id="XM_028658399.1">
    <property type="protein sequence ID" value="XP_028514200.1"/>
    <property type="gene ID" value="LOC114574814"/>
</dbReference>
<dbReference type="GeneID" id="114574814"/>
<dbReference type="AlphaFoldDB" id="A0A913YFT9"/>
<dbReference type="KEGG" id="epa:114574814"/>
<reference evidence="2" key="1">
    <citation type="submission" date="2022-11" db="UniProtKB">
        <authorList>
            <consortium name="EnsemblMetazoa"/>
        </authorList>
    </citation>
    <scope>IDENTIFICATION</scope>
</reference>
<evidence type="ECO:0000313" key="2">
    <source>
        <dbReference type="EnsemblMetazoa" id="XP_028514200.1"/>
    </source>
</evidence>
<dbReference type="SMART" id="SM01126">
    <property type="entry name" value="DDE_Tnp_IS1595"/>
    <property type="match status" value="1"/>
</dbReference>
<feature type="domain" description="ISXO2-like transposase" evidence="1">
    <location>
        <begin position="73"/>
        <end position="247"/>
    </location>
</feature>
<accession>A0A913YFT9</accession>
<protein>
    <recommendedName>
        <fullName evidence="1">ISXO2-like transposase domain-containing protein</fullName>
    </recommendedName>
</protein>
<evidence type="ECO:0000259" key="1">
    <source>
        <dbReference type="SMART" id="SM01126"/>
    </source>
</evidence>
<dbReference type="OrthoDB" id="5986236at2759"/>
<organism evidence="2 3">
    <name type="scientific">Exaiptasia diaphana</name>
    <name type="common">Tropical sea anemone</name>
    <name type="synonym">Aiptasia pulchella</name>
    <dbReference type="NCBI Taxonomy" id="2652724"/>
    <lineage>
        <taxon>Eukaryota</taxon>
        <taxon>Metazoa</taxon>
        <taxon>Cnidaria</taxon>
        <taxon>Anthozoa</taxon>
        <taxon>Hexacorallia</taxon>
        <taxon>Actiniaria</taxon>
        <taxon>Aiptasiidae</taxon>
        <taxon>Exaiptasia</taxon>
    </lineage>
</organism>
<evidence type="ECO:0000313" key="3">
    <source>
        <dbReference type="Proteomes" id="UP000887567"/>
    </source>
</evidence>
<name>A0A913YFT9_EXADI</name>
<dbReference type="InterPro" id="IPR024445">
    <property type="entry name" value="Tnp_ISXO2-like"/>
</dbReference>